<feature type="transmembrane region" description="Helical" evidence="1">
    <location>
        <begin position="12"/>
        <end position="30"/>
    </location>
</feature>
<keyword evidence="1" id="KW-0472">Membrane</keyword>
<organism evidence="2">
    <name type="scientific">Rhizophora mucronata</name>
    <name type="common">Asiatic mangrove</name>
    <dbReference type="NCBI Taxonomy" id="61149"/>
    <lineage>
        <taxon>Eukaryota</taxon>
        <taxon>Viridiplantae</taxon>
        <taxon>Streptophyta</taxon>
        <taxon>Embryophyta</taxon>
        <taxon>Tracheophyta</taxon>
        <taxon>Spermatophyta</taxon>
        <taxon>Magnoliopsida</taxon>
        <taxon>eudicotyledons</taxon>
        <taxon>Gunneridae</taxon>
        <taxon>Pentapetalae</taxon>
        <taxon>rosids</taxon>
        <taxon>fabids</taxon>
        <taxon>Malpighiales</taxon>
        <taxon>Rhizophoraceae</taxon>
        <taxon>Rhizophora</taxon>
    </lineage>
</organism>
<sequence length="33" mass="3953">MKSRKFLSDYHEVMVRKLVACTILFVHFLVNIN</sequence>
<name>A0A2P2N3Q2_RHIMU</name>
<dbReference type="AlphaFoldDB" id="A0A2P2N3Q2"/>
<dbReference type="EMBL" id="GGEC01056618">
    <property type="protein sequence ID" value="MBX37102.1"/>
    <property type="molecule type" value="Transcribed_RNA"/>
</dbReference>
<accession>A0A2P2N3Q2</accession>
<evidence type="ECO:0000256" key="1">
    <source>
        <dbReference type="SAM" id="Phobius"/>
    </source>
</evidence>
<keyword evidence="1" id="KW-1133">Transmembrane helix</keyword>
<protein>
    <submittedName>
        <fullName evidence="2">Uncharacterized protein</fullName>
    </submittedName>
</protein>
<evidence type="ECO:0000313" key="2">
    <source>
        <dbReference type="EMBL" id="MBX37102.1"/>
    </source>
</evidence>
<reference evidence="2" key="1">
    <citation type="submission" date="2018-02" db="EMBL/GenBank/DDBJ databases">
        <title>Rhizophora mucronata_Transcriptome.</title>
        <authorList>
            <person name="Meera S.P."/>
            <person name="Sreeshan A."/>
            <person name="Augustine A."/>
        </authorList>
    </citation>
    <scope>NUCLEOTIDE SEQUENCE</scope>
    <source>
        <tissue evidence="2">Leaf</tissue>
    </source>
</reference>
<keyword evidence="1" id="KW-0812">Transmembrane</keyword>
<proteinExistence type="predicted"/>